<organism evidence="2 3">
    <name type="scientific">Streptomyces azureus</name>
    <dbReference type="NCBI Taxonomy" id="146537"/>
    <lineage>
        <taxon>Bacteria</taxon>
        <taxon>Bacillati</taxon>
        <taxon>Actinomycetota</taxon>
        <taxon>Actinomycetes</taxon>
        <taxon>Kitasatosporales</taxon>
        <taxon>Streptomycetaceae</taxon>
        <taxon>Streptomyces</taxon>
    </lineage>
</organism>
<evidence type="ECO:0000313" key="2">
    <source>
        <dbReference type="EMBL" id="GAP50619.1"/>
    </source>
</evidence>
<protein>
    <submittedName>
        <fullName evidence="2">Sorbitol/mannitol transport system permease protein</fullName>
    </submittedName>
</protein>
<evidence type="ECO:0000313" key="3">
    <source>
        <dbReference type="Proteomes" id="UP000053859"/>
    </source>
</evidence>
<dbReference type="AlphaFoldDB" id="A0A0K8PT38"/>
<evidence type="ECO:0000256" key="1">
    <source>
        <dbReference type="SAM" id="MobiDB-lite"/>
    </source>
</evidence>
<dbReference type="PATRIC" id="fig|146537.3.peg.5770"/>
<accession>A0A0K8PT38</accession>
<gene>
    <name evidence="2" type="ORF">SAZU_5477</name>
</gene>
<feature type="region of interest" description="Disordered" evidence="1">
    <location>
        <begin position="52"/>
        <end position="103"/>
    </location>
</feature>
<sequence>MLIRLITATTSAARGVLRRGLDPVLRDGALSVVRDRTLFLLVLGVSAARRDKRMSPRKTRHDACGPARDSEARHHRGGFGELRDRHVARPGRDSSVATRAARRRNAGEAVEVLSVLLTIEDGTKAPDIRQGISPPRFRVSPQDGNQR</sequence>
<dbReference type="Proteomes" id="UP000053859">
    <property type="component" value="Unassembled WGS sequence"/>
</dbReference>
<dbReference type="EMBL" id="DF968346">
    <property type="protein sequence ID" value="GAP50619.1"/>
    <property type="molecule type" value="Genomic_DNA"/>
</dbReference>
<keyword evidence="3" id="KW-1185">Reference proteome</keyword>
<reference evidence="2" key="1">
    <citation type="journal article" date="2015" name="Genome Announc.">
        <title>Draft Genome Sequence of Thiostrepton-Producing Streptomyces azureus ATCC 14921.</title>
        <authorList>
            <person name="Sakihara K."/>
            <person name="Maeda J."/>
            <person name="Tashiro K."/>
            <person name="Fujino Y."/>
            <person name="Kuhara S."/>
            <person name="Ohshima T."/>
            <person name="Ogata S."/>
            <person name="Doi K."/>
        </authorList>
    </citation>
    <scope>NUCLEOTIDE SEQUENCE [LARGE SCALE GENOMIC DNA]</scope>
    <source>
        <strain evidence="2">ATCC14921</strain>
    </source>
</reference>
<feature type="region of interest" description="Disordered" evidence="1">
    <location>
        <begin position="125"/>
        <end position="147"/>
    </location>
</feature>
<proteinExistence type="predicted"/>
<feature type="compositionally biased region" description="Basic and acidic residues" evidence="1">
    <location>
        <begin position="81"/>
        <end position="92"/>
    </location>
</feature>
<name>A0A0K8PT38_STRAJ</name>